<organism evidence="1 2">
    <name type="scientific">Serratia phage 2050H1</name>
    <dbReference type="NCBI Taxonomy" id="2024250"/>
    <lineage>
        <taxon>Viruses</taxon>
        <taxon>Duplodnaviria</taxon>
        <taxon>Heunggongvirae</taxon>
        <taxon>Uroviricota</taxon>
        <taxon>Caudoviricetes</taxon>
        <taxon>Pantevenvirales</taxon>
        <taxon>Ackermannviridae</taxon>
        <taxon>Miltonvirus</taxon>
        <taxon>Miltonvirus MAM1</taxon>
    </lineage>
</organism>
<sequence>MKSFGDYLLKERADPREFGKRGWYLLDKGESMPTVGQDMDYFDKNGDKQYGIVKSLNKSGIMTIQDGTTKAKVKLQIVQP</sequence>
<evidence type="ECO:0000313" key="1">
    <source>
        <dbReference type="EMBL" id="ASZ78895.1"/>
    </source>
</evidence>
<dbReference type="EMBL" id="MF285619">
    <property type="protein sequence ID" value="ASZ78895.1"/>
    <property type="molecule type" value="Genomic_DNA"/>
</dbReference>
<proteinExistence type="predicted"/>
<gene>
    <name evidence="1" type="ORF">2050H1_129</name>
</gene>
<dbReference type="Proteomes" id="UP000224362">
    <property type="component" value="Segment"/>
</dbReference>
<name>A0A249Y2I3_9CAUD</name>
<protein>
    <submittedName>
        <fullName evidence="1">Uncharacterized protein</fullName>
    </submittedName>
</protein>
<reference evidence="1 2" key="1">
    <citation type="submission" date="2017-06" db="EMBL/GenBank/DDBJ databases">
        <authorList>
            <person name="Kim H.J."/>
            <person name="Triplett B.A."/>
        </authorList>
    </citation>
    <scope>NUCLEOTIDE SEQUENCE [LARGE SCALE GENOMIC DNA]</scope>
</reference>
<accession>A0A249Y2I3</accession>
<evidence type="ECO:0000313" key="2">
    <source>
        <dbReference type="Proteomes" id="UP000224362"/>
    </source>
</evidence>